<dbReference type="SUPFAM" id="SSF56672">
    <property type="entry name" value="DNA/RNA polymerases"/>
    <property type="match status" value="1"/>
</dbReference>
<name>A0A7J6N3V8_PEROL</name>
<feature type="zinc finger region" description="C3H1-type" evidence="1">
    <location>
        <begin position="523"/>
        <end position="546"/>
    </location>
</feature>
<dbReference type="Proteomes" id="UP000541610">
    <property type="component" value="Unassembled WGS sequence"/>
</dbReference>
<dbReference type="InterPro" id="IPR012337">
    <property type="entry name" value="RNaseH-like_sf"/>
</dbReference>
<dbReference type="InterPro" id="IPR043128">
    <property type="entry name" value="Rev_trsase/Diguanyl_cyclase"/>
</dbReference>
<feature type="domain" description="Integrase catalytic" evidence="4">
    <location>
        <begin position="1593"/>
        <end position="1750"/>
    </location>
</feature>
<keyword evidence="1" id="KW-0862">Zinc</keyword>
<feature type="domain" description="C3H1-type" evidence="3">
    <location>
        <begin position="523"/>
        <end position="546"/>
    </location>
</feature>
<feature type="domain" description="C3H1-type" evidence="3">
    <location>
        <begin position="494"/>
        <end position="521"/>
    </location>
</feature>
<dbReference type="PANTHER" id="PTHR37984">
    <property type="entry name" value="PROTEIN CBG26694"/>
    <property type="match status" value="1"/>
</dbReference>
<dbReference type="InterPro" id="IPR043502">
    <property type="entry name" value="DNA/RNA_pol_sf"/>
</dbReference>
<proteinExistence type="predicted"/>
<dbReference type="EMBL" id="JABANP010000868">
    <property type="protein sequence ID" value="KAF4678608.1"/>
    <property type="molecule type" value="Genomic_DNA"/>
</dbReference>
<dbReference type="InterPro" id="IPR000571">
    <property type="entry name" value="Znf_CCCH"/>
</dbReference>
<sequence length="1881" mass="204826">MASPASRVHEAGPGQTLTSGSDAGTLPPLCDIFIVEEGAADQAQVLDALSTTPDPEVGADILLRCIEKAVVGGGPPRLETLVEQLAHHLLVSPVEAVPEAVRLYLVDLSPEELPHYVGEHLSSACNRAAVGLLPSDTSRKLRDLLPPMVVYAALQNERLARFPEAQTLTHVYRRKNLSSLLELKSSEASPFSEGWTARLLQRRSEEASQSAGGPASPQQAVPAQHLRGFNHQPASSPPRRSVSRERGEFASGRSTAPSGPTLPSHGSRVTLRPNPDAISNGDRRAASRDADKASSAFKGGPFKGVDDERGLSGFWRQVESLVVRRGWELGGPEHYFLLTNLVPEYTLEEAVERKNPVTLADFSTSVAEIRSALADECGGHFEVEKLLAEPTGRSNQESLTSYIGRLDEWARRCALAGAPLGDGHVIRAFREGVNDESCKEASYEYPGRWPQFRSKALTRAARADADRLAKSGGRSSTPSSSGRGAPHSSRSTLSSKVELCRNALRGRCQRGDKCIYRHLGPNDCRQWAAEGKCRFGKDCKYRHGSADEKNAHGGGPPSRQPTSSNRDLKAISASDASGHPGEVAGDSHPDSPEEDLQMLWAVQETADGAPAKQAGPTLILYPSGGQSPFTALLDSGAVRNYVSHEMAVARGWKISPCSTSAKLANGAVVKLRGTTEVAVSRDGLNHELTFFVLPGSGASRGVDGSTCILGVQSMCALKISLCFDEVSGSRQVIVRTPVRPPGDSSSVDLAQDGHLQYVALAEEDLPITVVEERENVVFRCDQGIDQLLAVDGPAQEGARVGRAGRLDVQWRQVKAAPDYSIRLRPLAEGEIKDCPTQSRTVEVRWWSSPLARQGPVHDYSRSLFAGLSSSQQQSYLEELDRFQERGWWEPLPSEGTEDHSCLPEAIAFPVVQGEKVRPCVDLRRGNATSPPSSYPGDSCATILAQVRVAIAGISRRARAGGQASSHRLAFYTLDAATAFYRIRLHTHTAVIRSLGRRYAARRLVFGLRCGPAVLREALTCLIEAALSKCEPSGDDLPLLHWEYVDDICLLGHFEAVERLREEIVRLGGQWGFEFPAKKSHSLCFSAAGEVEEFADFKHLGVCFTFSPGSQPGSGSLVLRCITSSDPAMTVFKENQKVTKRSLFRAAGAAHDPLTLHADRCLAADYVRRTSGRWKAGWDQDVSLNADEAATLTACFRVLSSRSGHCGHATSFTAASLEVSCDSSPFGMGFVVHLVQDDLHRTPLAQRARCFRGSMLNWHQNRKESFGLAAAHVFVDSLVPYLNGINLRFLSDSRTALSWLRGGARLTCKSIERIAIARLCDAIADVREVWRRKYHVVPDLLHVAASQNTESDGLSRLASSWGIPENIIFEGRGTAGNRPASNLAVNADDRGEGVLMGSATSPSSTTLDDSTVRGHLRVISSTGDTSQVPPDFQLGHGSPPRGRLQSLQWLSPTSASVLRMLGATPPEGHGVCPSSPLPQGLSSELSSFSLAVDGLLMKEVKTSKVNGVASTRICYYVPTDTSEGRRYAQSLVEAYHHESGCLNSRYVRWMISRCFYIHKLRAYVESVCRACEGCQAGSNRRYFTTVDSARSLRTGARECWHTVSADLAEMGWDKKRRYSAVLLMTCHYSGYCTASPLKDQRSLTVAGEMSRLFDLLGHPVRLRTDGGPCFKGRPLADMLSSRSVTHHILPPYAAFSNGLAERAIASLKFLARQLGVKRSWPSTLSRVLHRLNGKPFLDTGLSPFEIFYGRPLRLSPENALEEGSLDASGHAAQSHQPVRDEIDRLVQAALDARQQRQEDARGLRRRGPPPVGTEVIVFNPDTLGRGGRYDRTIYRVLEIVRGVVLKLVDAKVPEDQVVPSMIKETHYANVRPYYRPSGGHVV</sequence>
<dbReference type="PANTHER" id="PTHR37984:SF5">
    <property type="entry name" value="PROTEIN NYNRIN-LIKE"/>
    <property type="match status" value="1"/>
</dbReference>
<dbReference type="PROSITE" id="PS50103">
    <property type="entry name" value="ZF_C3H1"/>
    <property type="match status" value="2"/>
</dbReference>
<dbReference type="OrthoDB" id="435347at2759"/>
<feature type="compositionally biased region" description="Basic and acidic residues" evidence="2">
    <location>
        <begin position="281"/>
        <end position="292"/>
    </location>
</feature>
<feature type="region of interest" description="Disordered" evidence="2">
    <location>
        <begin position="1"/>
        <end position="23"/>
    </location>
</feature>
<feature type="region of interest" description="Disordered" evidence="2">
    <location>
        <begin position="545"/>
        <end position="593"/>
    </location>
</feature>
<feature type="compositionally biased region" description="Low complexity" evidence="2">
    <location>
        <begin position="471"/>
        <end position="484"/>
    </location>
</feature>
<feature type="compositionally biased region" description="Polar residues" evidence="2">
    <location>
        <begin position="207"/>
        <end position="221"/>
    </location>
</feature>
<gene>
    <name evidence="5" type="ORF">FOZ60_016355</name>
</gene>
<dbReference type="CDD" id="cd00303">
    <property type="entry name" value="retropepsin_like"/>
    <property type="match status" value="1"/>
</dbReference>
<comment type="caution">
    <text evidence="5">The sequence shown here is derived from an EMBL/GenBank/DDBJ whole genome shotgun (WGS) entry which is preliminary data.</text>
</comment>
<dbReference type="InterPro" id="IPR050951">
    <property type="entry name" value="Retrovirus_Pol_polyprotein"/>
</dbReference>
<protein>
    <submittedName>
        <fullName evidence="5">Uncharacterized protein</fullName>
    </submittedName>
</protein>
<dbReference type="Gene3D" id="3.10.10.10">
    <property type="entry name" value="HIV Type 1 Reverse Transcriptase, subunit A, domain 1"/>
    <property type="match status" value="1"/>
</dbReference>
<dbReference type="SMART" id="SM00356">
    <property type="entry name" value="ZnF_C3H1"/>
    <property type="match status" value="2"/>
</dbReference>
<feature type="region of interest" description="Disordered" evidence="2">
    <location>
        <begin position="202"/>
        <end position="221"/>
    </location>
</feature>
<evidence type="ECO:0000256" key="1">
    <source>
        <dbReference type="PROSITE-ProRule" id="PRU00723"/>
    </source>
</evidence>
<evidence type="ECO:0000259" key="3">
    <source>
        <dbReference type="PROSITE" id="PS50103"/>
    </source>
</evidence>
<reference evidence="5 6" key="1">
    <citation type="submission" date="2020-04" db="EMBL/GenBank/DDBJ databases">
        <title>Perkinsus olseni comparative genomics.</title>
        <authorList>
            <person name="Bogema D.R."/>
        </authorList>
    </citation>
    <scope>NUCLEOTIDE SEQUENCE [LARGE SCALE GENOMIC DNA]</scope>
    <source>
        <strain evidence="5">00978-12</strain>
    </source>
</reference>
<dbReference type="InterPro" id="IPR001584">
    <property type="entry name" value="Integrase_cat-core"/>
</dbReference>
<dbReference type="GO" id="GO:0015074">
    <property type="term" value="P:DNA integration"/>
    <property type="evidence" value="ECO:0007669"/>
    <property type="project" value="InterPro"/>
</dbReference>
<feature type="region of interest" description="Disordered" evidence="2">
    <location>
        <begin position="228"/>
        <end position="302"/>
    </location>
</feature>
<organism evidence="5 6">
    <name type="scientific">Perkinsus olseni</name>
    <name type="common">Perkinsus atlanticus</name>
    <dbReference type="NCBI Taxonomy" id="32597"/>
    <lineage>
        <taxon>Eukaryota</taxon>
        <taxon>Sar</taxon>
        <taxon>Alveolata</taxon>
        <taxon>Perkinsozoa</taxon>
        <taxon>Perkinsea</taxon>
        <taxon>Perkinsida</taxon>
        <taxon>Perkinsidae</taxon>
        <taxon>Perkinsus</taxon>
    </lineage>
</organism>
<dbReference type="GO" id="GO:0008270">
    <property type="term" value="F:zinc ion binding"/>
    <property type="evidence" value="ECO:0007669"/>
    <property type="project" value="UniProtKB-KW"/>
</dbReference>
<keyword evidence="1" id="KW-0479">Metal-binding</keyword>
<accession>A0A7J6N3V8</accession>
<dbReference type="Gene3D" id="4.10.1000.10">
    <property type="entry name" value="Zinc finger, CCCH-type"/>
    <property type="match status" value="1"/>
</dbReference>
<keyword evidence="1" id="KW-0863">Zinc-finger</keyword>
<evidence type="ECO:0000256" key="2">
    <source>
        <dbReference type="SAM" id="MobiDB-lite"/>
    </source>
</evidence>
<evidence type="ECO:0000313" key="5">
    <source>
        <dbReference type="EMBL" id="KAF4678608.1"/>
    </source>
</evidence>
<evidence type="ECO:0000259" key="4">
    <source>
        <dbReference type="PROSITE" id="PS50994"/>
    </source>
</evidence>
<dbReference type="InterPro" id="IPR036397">
    <property type="entry name" value="RNaseH_sf"/>
</dbReference>
<feature type="zinc finger region" description="C3H1-type" evidence="1">
    <location>
        <begin position="494"/>
        <end position="521"/>
    </location>
</feature>
<evidence type="ECO:0000313" key="6">
    <source>
        <dbReference type="Proteomes" id="UP000541610"/>
    </source>
</evidence>
<dbReference type="PROSITE" id="PS50994">
    <property type="entry name" value="INTEGRASE"/>
    <property type="match status" value="1"/>
</dbReference>
<feature type="region of interest" description="Disordered" evidence="2">
    <location>
        <begin position="463"/>
        <end position="493"/>
    </location>
</feature>
<dbReference type="SUPFAM" id="SSF53098">
    <property type="entry name" value="Ribonuclease H-like"/>
    <property type="match status" value="1"/>
</dbReference>
<dbReference type="GO" id="GO:0003676">
    <property type="term" value="F:nucleic acid binding"/>
    <property type="evidence" value="ECO:0007669"/>
    <property type="project" value="InterPro"/>
</dbReference>
<dbReference type="Gene3D" id="3.30.70.270">
    <property type="match status" value="1"/>
</dbReference>
<dbReference type="Gene3D" id="3.30.420.10">
    <property type="entry name" value="Ribonuclease H-like superfamily/Ribonuclease H"/>
    <property type="match status" value="1"/>
</dbReference>